<reference evidence="4" key="1">
    <citation type="journal article" date="2014" name="Proc. Natl. Acad. Sci. U.S.A.">
        <title>Extensive sampling of basidiomycete genomes demonstrates inadequacy of the white-rot/brown-rot paradigm for wood decay fungi.</title>
        <authorList>
            <person name="Riley R."/>
            <person name="Salamov A.A."/>
            <person name="Brown D.W."/>
            <person name="Nagy L.G."/>
            <person name="Floudas D."/>
            <person name="Held B.W."/>
            <person name="Levasseur A."/>
            <person name="Lombard V."/>
            <person name="Morin E."/>
            <person name="Otillar R."/>
            <person name="Lindquist E.A."/>
            <person name="Sun H."/>
            <person name="LaButti K.M."/>
            <person name="Schmutz J."/>
            <person name="Jabbour D."/>
            <person name="Luo H."/>
            <person name="Baker S.E."/>
            <person name="Pisabarro A.G."/>
            <person name="Walton J.D."/>
            <person name="Blanchette R.A."/>
            <person name="Henrissat B."/>
            <person name="Martin F."/>
            <person name="Cullen D."/>
            <person name="Hibbett D.S."/>
            <person name="Grigoriev I.V."/>
        </authorList>
    </citation>
    <scope>NUCLEOTIDE SEQUENCE [LARGE SCALE GENOMIC DNA]</scope>
    <source>
        <strain evidence="4">FD-172 SS1</strain>
    </source>
</reference>
<feature type="binding site" evidence="1">
    <location>
        <position position="83"/>
    </location>
    <ligand>
        <name>Zn(2+)</name>
        <dbReference type="ChEBI" id="CHEBI:29105"/>
    </ligand>
</feature>
<dbReference type="STRING" id="930990.A0A067M9A6"/>
<keyword evidence="1" id="KW-0862">Zinc</keyword>
<evidence type="ECO:0000259" key="2">
    <source>
        <dbReference type="Pfam" id="PF04734"/>
    </source>
</evidence>
<name>A0A067M9A6_BOTB1</name>
<dbReference type="InterPro" id="IPR006823">
    <property type="entry name" value="Ceramidase_alk"/>
</dbReference>
<dbReference type="AlphaFoldDB" id="A0A067M9A6"/>
<evidence type="ECO:0000256" key="1">
    <source>
        <dbReference type="PIRSR" id="PIRSR606823-2"/>
    </source>
</evidence>
<organism evidence="3 4">
    <name type="scientific">Botryobasidium botryosum (strain FD-172 SS1)</name>
    <dbReference type="NCBI Taxonomy" id="930990"/>
    <lineage>
        <taxon>Eukaryota</taxon>
        <taxon>Fungi</taxon>
        <taxon>Dikarya</taxon>
        <taxon>Basidiomycota</taxon>
        <taxon>Agaricomycotina</taxon>
        <taxon>Agaricomycetes</taxon>
        <taxon>Cantharellales</taxon>
        <taxon>Botryobasidiaceae</taxon>
        <taxon>Botryobasidium</taxon>
    </lineage>
</organism>
<dbReference type="GO" id="GO:0016020">
    <property type="term" value="C:membrane"/>
    <property type="evidence" value="ECO:0007669"/>
    <property type="project" value="GOC"/>
</dbReference>
<dbReference type="GO" id="GO:0046512">
    <property type="term" value="P:sphingosine biosynthetic process"/>
    <property type="evidence" value="ECO:0007669"/>
    <property type="project" value="TreeGrafter"/>
</dbReference>
<dbReference type="HOGENOM" id="CLU_2399401_0_0_1"/>
<dbReference type="PANTHER" id="PTHR12670">
    <property type="entry name" value="CERAMIDASE"/>
    <property type="match status" value="1"/>
</dbReference>
<protein>
    <recommendedName>
        <fullName evidence="2">Neutral/alkaline non-lysosomal ceramidase N-terminal domain-containing protein</fullName>
    </recommendedName>
</protein>
<dbReference type="GO" id="GO:0017040">
    <property type="term" value="F:N-acylsphingosine amidohydrolase activity"/>
    <property type="evidence" value="ECO:0007669"/>
    <property type="project" value="InterPro"/>
</dbReference>
<dbReference type="GO" id="GO:0005576">
    <property type="term" value="C:extracellular region"/>
    <property type="evidence" value="ECO:0007669"/>
    <property type="project" value="TreeGrafter"/>
</dbReference>
<evidence type="ECO:0000313" key="3">
    <source>
        <dbReference type="EMBL" id="KDQ08181.1"/>
    </source>
</evidence>
<proteinExistence type="predicted"/>
<dbReference type="InterPro" id="IPR031329">
    <property type="entry name" value="NEUT/ALK_ceramidase_N"/>
</dbReference>
<gene>
    <name evidence="3" type="ORF">BOTBODRAFT_59520</name>
</gene>
<dbReference type="EMBL" id="KL198094">
    <property type="protein sequence ID" value="KDQ08181.1"/>
    <property type="molecule type" value="Genomic_DNA"/>
</dbReference>
<comment type="cofactor">
    <cofactor evidence="1">
        <name>Zn(2+)</name>
        <dbReference type="ChEBI" id="CHEBI:29105"/>
    </cofactor>
    <text evidence="1">Binds 1 zinc ion per subunit.</text>
</comment>
<dbReference type="GO" id="GO:0042759">
    <property type="term" value="P:long-chain fatty acid biosynthetic process"/>
    <property type="evidence" value="ECO:0007669"/>
    <property type="project" value="TreeGrafter"/>
</dbReference>
<evidence type="ECO:0000313" key="4">
    <source>
        <dbReference type="Proteomes" id="UP000027195"/>
    </source>
</evidence>
<accession>A0A067M9A6</accession>
<dbReference type="Pfam" id="PF04734">
    <property type="entry name" value="Ceramidase_alk"/>
    <property type="match status" value="1"/>
</dbReference>
<feature type="domain" description="Neutral/alkaline non-lysosomal ceramidase N-terminal" evidence="2">
    <location>
        <begin position="24"/>
        <end position="93"/>
    </location>
</feature>
<dbReference type="PANTHER" id="PTHR12670:SF1">
    <property type="entry name" value="NEUTRAL CERAMIDASE"/>
    <property type="match status" value="1"/>
</dbReference>
<dbReference type="InParanoid" id="A0A067M9A6"/>
<keyword evidence="1" id="KW-0479">Metal-binding</keyword>
<keyword evidence="4" id="KW-1185">Reference proteome</keyword>
<dbReference type="Proteomes" id="UP000027195">
    <property type="component" value="Unassembled WGS sequence"/>
</dbReference>
<dbReference type="GO" id="GO:0046514">
    <property type="term" value="P:ceramide catabolic process"/>
    <property type="evidence" value="ECO:0007669"/>
    <property type="project" value="InterPro"/>
</dbReference>
<sequence length="93" mass="10343">MGNRQECVLLHFQMLGHCSQGAHHLTTDAVTPLAPAEQVACQQPKPILPNTGYAHTPYEWQPTTADVQMLRVGQFVTLIMPGELTTMSGRRMR</sequence>
<dbReference type="OrthoDB" id="191371at2759"/>
<dbReference type="GO" id="GO:0046872">
    <property type="term" value="F:metal ion binding"/>
    <property type="evidence" value="ECO:0007669"/>
    <property type="project" value="UniProtKB-KW"/>
</dbReference>